<proteinExistence type="inferred from homology"/>
<dbReference type="InterPro" id="IPR036815">
    <property type="entry name" value="14-3-3_dom_sf"/>
</dbReference>
<gene>
    <name evidence="3" type="ORF">URODEC1_LOCUS14577</name>
</gene>
<reference evidence="4" key="1">
    <citation type="submission" date="2024-06" db="EMBL/GenBank/DDBJ databases">
        <authorList>
            <person name="Ryan C."/>
        </authorList>
    </citation>
    <scope>NUCLEOTIDE SEQUENCE [LARGE SCALE GENOMIC DNA]</scope>
</reference>
<dbReference type="Proteomes" id="UP001497457">
    <property type="component" value="Chromosome 12b"/>
</dbReference>
<organism evidence="3 4">
    <name type="scientific">Urochloa decumbens</name>
    <dbReference type="NCBI Taxonomy" id="240449"/>
    <lineage>
        <taxon>Eukaryota</taxon>
        <taxon>Viridiplantae</taxon>
        <taxon>Streptophyta</taxon>
        <taxon>Embryophyta</taxon>
        <taxon>Tracheophyta</taxon>
        <taxon>Spermatophyta</taxon>
        <taxon>Magnoliopsida</taxon>
        <taxon>Liliopsida</taxon>
        <taxon>Poales</taxon>
        <taxon>Poaceae</taxon>
        <taxon>PACMAD clade</taxon>
        <taxon>Panicoideae</taxon>
        <taxon>Panicodae</taxon>
        <taxon>Paniceae</taxon>
        <taxon>Melinidinae</taxon>
        <taxon>Urochloa</taxon>
    </lineage>
</organism>
<evidence type="ECO:0000313" key="3">
    <source>
        <dbReference type="EMBL" id="CAL4910766.1"/>
    </source>
</evidence>
<dbReference type="SUPFAM" id="SSF48445">
    <property type="entry name" value="14-3-3 protein"/>
    <property type="match status" value="1"/>
</dbReference>
<evidence type="ECO:0000313" key="4">
    <source>
        <dbReference type="Proteomes" id="UP001497457"/>
    </source>
</evidence>
<feature type="domain" description="14-3-3" evidence="2">
    <location>
        <begin position="15"/>
        <end position="189"/>
    </location>
</feature>
<dbReference type="PANTHER" id="PTHR18860">
    <property type="entry name" value="14-3-3 PROTEIN"/>
    <property type="match status" value="1"/>
</dbReference>
<protein>
    <recommendedName>
        <fullName evidence="2">14-3-3 domain-containing protein</fullName>
    </recommendedName>
</protein>
<dbReference type="InterPro" id="IPR023410">
    <property type="entry name" value="14-3-3_domain"/>
</dbReference>
<dbReference type="PRINTS" id="PR00305">
    <property type="entry name" value="1433ZETA"/>
</dbReference>
<keyword evidence="4" id="KW-1185">Reference proteome</keyword>
<dbReference type="Pfam" id="PF00244">
    <property type="entry name" value="14-3-3"/>
    <property type="match status" value="1"/>
</dbReference>
<reference evidence="3 4" key="2">
    <citation type="submission" date="2024-10" db="EMBL/GenBank/DDBJ databases">
        <authorList>
            <person name="Ryan C."/>
        </authorList>
    </citation>
    <scope>NUCLEOTIDE SEQUENCE [LARGE SCALE GENOMIC DNA]</scope>
</reference>
<comment type="similarity">
    <text evidence="1">Belongs to the 14-3-3 family.</text>
</comment>
<dbReference type="AlphaFoldDB" id="A0ABC8WMQ7"/>
<sequence>MTEKQAMAAAPVRPEETVFTATLAPKLDLRSDMLLAFNMLPCRDTRTLKMIEKHLPSFCSAAENAALYSKMEGGPYCLLTMLKEDKQSLTDNALAAIEAACKAADSLSPAHPFRLVLLFMKTTFYNDVLEWPERAIALGKRALEEAGPELAWLHEESYKDSAEIVGLIKENLKLWKIGLKSKYPENTFKASLETAPKGSPPPPVVPLPHTDPAVAPNFTSPGDWGYEVHEGLSLSEMRSRKKAAQIRRGLMG</sequence>
<dbReference type="InterPro" id="IPR000308">
    <property type="entry name" value="14-3-3"/>
</dbReference>
<evidence type="ECO:0000259" key="2">
    <source>
        <dbReference type="SMART" id="SM00101"/>
    </source>
</evidence>
<dbReference type="EMBL" id="OZ075122">
    <property type="protein sequence ID" value="CAL4910766.1"/>
    <property type="molecule type" value="Genomic_DNA"/>
</dbReference>
<accession>A0ABC8WMQ7</accession>
<dbReference type="SMART" id="SM00101">
    <property type="entry name" value="14_3_3"/>
    <property type="match status" value="1"/>
</dbReference>
<evidence type="ECO:0000256" key="1">
    <source>
        <dbReference type="ARBA" id="ARBA00006141"/>
    </source>
</evidence>
<name>A0ABC8WMQ7_9POAL</name>
<dbReference type="Gene3D" id="1.20.190.20">
    <property type="entry name" value="14-3-3 domain"/>
    <property type="match status" value="1"/>
</dbReference>